<evidence type="ECO:0000313" key="2">
    <source>
        <dbReference type="Proteomes" id="UP001162992"/>
    </source>
</evidence>
<protein>
    <submittedName>
        <fullName evidence="1">Uncharacterized protein</fullName>
    </submittedName>
</protein>
<proteinExistence type="predicted"/>
<sequence length="283" mass="30346">MAHVLGGWRSWRWFSCRKIVEVIIILVFVDCGCAQKGGDDGACLTGLNEDLQDTQGSLASWNSKDLLSPCFNQSWSTLTGITCNENRVYSIQLSSKGLGGIISSAISNCSFVSLVDFSDNNLKGEIQLGLGNLLLLSTLNLSLNGFSGAIPDALTNCTYLNVLDLHKNGLTGPIPVGLGYLQRLRVFDVSDNDLSGPIPISLANSSTGPRFNTTSFMGNKKLYGYPLPPPRQHNLSVVGIVGIGLGSGMLSLILSFTAVCIWLRVSEQRLAAEEGKISQLTTD</sequence>
<keyword evidence="2" id="KW-1185">Reference proteome</keyword>
<dbReference type="EMBL" id="CM055095">
    <property type="protein sequence ID" value="KAJ7560426.1"/>
    <property type="molecule type" value="Genomic_DNA"/>
</dbReference>
<organism evidence="1 2">
    <name type="scientific">Diphasiastrum complanatum</name>
    <name type="common">Issler's clubmoss</name>
    <name type="synonym">Lycopodium complanatum</name>
    <dbReference type="NCBI Taxonomy" id="34168"/>
    <lineage>
        <taxon>Eukaryota</taxon>
        <taxon>Viridiplantae</taxon>
        <taxon>Streptophyta</taxon>
        <taxon>Embryophyta</taxon>
        <taxon>Tracheophyta</taxon>
        <taxon>Lycopodiopsida</taxon>
        <taxon>Lycopodiales</taxon>
        <taxon>Lycopodiaceae</taxon>
        <taxon>Lycopodioideae</taxon>
        <taxon>Diphasiastrum</taxon>
    </lineage>
</organism>
<comment type="caution">
    <text evidence="1">The sequence shown here is derived from an EMBL/GenBank/DDBJ whole genome shotgun (WGS) entry which is preliminary data.</text>
</comment>
<accession>A0ACC2E1R9</accession>
<evidence type="ECO:0000313" key="1">
    <source>
        <dbReference type="EMBL" id="KAJ7560426.1"/>
    </source>
</evidence>
<name>A0ACC2E1R9_DIPCM</name>
<reference evidence="2" key="1">
    <citation type="journal article" date="2024" name="Proc. Natl. Acad. Sci. U.S.A.">
        <title>Extraordinary preservation of gene collinearity over three hundred million years revealed in homosporous lycophytes.</title>
        <authorList>
            <person name="Li C."/>
            <person name="Wickell D."/>
            <person name="Kuo L.Y."/>
            <person name="Chen X."/>
            <person name="Nie B."/>
            <person name="Liao X."/>
            <person name="Peng D."/>
            <person name="Ji J."/>
            <person name="Jenkins J."/>
            <person name="Williams M."/>
            <person name="Shu S."/>
            <person name="Plott C."/>
            <person name="Barry K."/>
            <person name="Rajasekar S."/>
            <person name="Grimwood J."/>
            <person name="Han X."/>
            <person name="Sun S."/>
            <person name="Hou Z."/>
            <person name="He W."/>
            <person name="Dai G."/>
            <person name="Sun C."/>
            <person name="Schmutz J."/>
            <person name="Leebens-Mack J.H."/>
            <person name="Li F.W."/>
            <person name="Wang L."/>
        </authorList>
    </citation>
    <scope>NUCLEOTIDE SEQUENCE [LARGE SCALE GENOMIC DNA]</scope>
    <source>
        <strain evidence="2">cv. PW_Plant_1</strain>
    </source>
</reference>
<gene>
    <name evidence="1" type="ORF">O6H91_04G129300</name>
</gene>
<dbReference type="Proteomes" id="UP001162992">
    <property type="component" value="Chromosome 4"/>
</dbReference>